<feature type="domain" description="3-keto-alpha-glucoside-1,2-lyase/3-keto-2-hydroxy-glucal hydratase" evidence="2">
    <location>
        <begin position="52"/>
        <end position="255"/>
    </location>
</feature>
<sequence length="257" mass="28240">MKYPVILTALLAGSFLMANAQEGAKHEDTEVYEPVPKVVTPAKVLGDAPSDAIILFNGKNLDEWVSNEDKSPAKWPFKGDVLTVDKHTGGIETKRSFTNYQLHIEWRVPSNITGEGQARGNSGVFLASLGKGDPGYELQVLDAYNNKTYVNGMAGSIYKQAIPLANPCRKPGEWNVYDVVWTAPVFNEDGTLKSAARATVFFNGVLVENNFELLGPTQYVGKPSYEGKKHGATPIKLQAHGDKSEPLSFRNIWVREL</sequence>
<dbReference type="InterPro" id="IPR010496">
    <property type="entry name" value="AL/BT2_dom"/>
</dbReference>
<dbReference type="EMBL" id="CP139558">
    <property type="protein sequence ID" value="WPU92307.1"/>
    <property type="molecule type" value="Genomic_DNA"/>
</dbReference>
<proteinExistence type="predicted"/>
<evidence type="ECO:0000313" key="4">
    <source>
        <dbReference type="Proteomes" id="UP001324380"/>
    </source>
</evidence>
<evidence type="ECO:0000259" key="2">
    <source>
        <dbReference type="Pfam" id="PF06439"/>
    </source>
</evidence>
<keyword evidence="1" id="KW-0732">Signal</keyword>
<keyword evidence="4" id="KW-1185">Reference proteome</keyword>
<evidence type="ECO:0000256" key="1">
    <source>
        <dbReference type="SAM" id="SignalP"/>
    </source>
</evidence>
<accession>A0ABZ0TH77</accession>
<organism evidence="3 4">
    <name type="scientific">Mucilaginibacter sabulilitoris</name>
    <dbReference type="NCBI Taxonomy" id="1173583"/>
    <lineage>
        <taxon>Bacteria</taxon>
        <taxon>Pseudomonadati</taxon>
        <taxon>Bacteroidota</taxon>
        <taxon>Sphingobacteriia</taxon>
        <taxon>Sphingobacteriales</taxon>
        <taxon>Sphingobacteriaceae</taxon>
        <taxon>Mucilaginibacter</taxon>
    </lineage>
</organism>
<gene>
    <name evidence="3" type="ORF">SNE25_23570</name>
</gene>
<protein>
    <submittedName>
        <fullName evidence="3">DUF1080 domain-containing protein</fullName>
    </submittedName>
</protein>
<dbReference type="Pfam" id="PF06439">
    <property type="entry name" value="3keto-disac_hyd"/>
    <property type="match status" value="1"/>
</dbReference>
<dbReference type="Proteomes" id="UP001324380">
    <property type="component" value="Chromosome"/>
</dbReference>
<name>A0ABZ0TH77_9SPHI</name>
<feature type="chain" id="PRO_5046566932" evidence="1">
    <location>
        <begin position="21"/>
        <end position="257"/>
    </location>
</feature>
<reference evidence="3 4" key="1">
    <citation type="submission" date="2023-11" db="EMBL/GenBank/DDBJ databases">
        <title>Analysis of the Genomes of Mucilaginibacter gossypii cycad 4 and M. sabulilitoris SNA2: microbes with the potential for plant growth promotion.</title>
        <authorList>
            <person name="Hirsch A.M."/>
            <person name="Humm E."/>
            <person name="Rubbi M."/>
            <person name="Del Vecchio G."/>
            <person name="Ha S.M."/>
            <person name="Pellegrini M."/>
            <person name="Gunsalus R.P."/>
        </authorList>
    </citation>
    <scope>NUCLEOTIDE SEQUENCE [LARGE SCALE GENOMIC DNA]</scope>
    <source>
        <strain evidence="3 4">SNA2</strain>
    </source>
</reference>
<dbReference type="RefSeq" id="WP_321561469.1">
    <property type="nucleotide sequence ID" value="NZ_CP139558.1"/>
</dbReference>
<dbReference type="Gene3D" id="2.60.120.560">
    <property type="entry name" value="Exo-inulinase, domain 1"/>
    <property type="match status" value="1"/>
</dbReference>
<feature type="signal peptide" evidence="1">
    <location>
        <begin position="1"/>
        <end position="20"/>
    </location>
</feature>
<evidence type="ECO:0000313" key="3">
    <source>
        <dbReference type="EMBL" id="WPU92307.1"/>
    </source>
</evidence>